<keyword evidence="2" id="KW-1185">Reference proteome</keyword>
<name>A0A445DZW1_ARAHY</name>
<protein>
    <recommendedName>
        <fullName evidence="3">Ubiquitin-like protease family profile domain-containing protein</fullName>
    </recommendedName>
</protein>
<dbReference type="EMBL" id="SDMP01000003">
    <property type="protein sequence ID" value="RYR68758.1"/>
    <property type="molecule type" value="Genomic_DNA"/>
</dbReference>
<dbReference type="AlphaFoldDB" id="A0A445DZW1"/>
<evidence type="ECO:0000313" key="2">
    <source>
        <dbReference type="Proteomes" id="UP000289738"/>
    </source>
</evidence>
<evidence type="ECO:0008006" key="3">
    <source>
        <dbReference type="Google" id="ProtNLM"/>
    </source>
</evidence>
<gene>
    <name evidence="1" type="ORF">Ahy_A03g015230</name>
</gene>
<organism evidence="1 2">
    <name type="scientific">Arachis hypogaea</name>
    <name type="common">Peanut</name>
    <dbReference type="NCBI Taxonomy" id="3818"/>
    <lineage>
        <taxon>Eukaryota</taxon>
        <taxon>Viridiplantae</taxon>
        <taxon>Streptophyta</taxon>
        <taxon>Embryophyta</taxon>
        <taxon>Tracheophyta</taxon>
        <taxon>Spermatophyta</taxon>
        <taxon>Magnoliopsida</taxon>
        <taxon>eudicotyledons</taxon>
        <taxon>Gunneridae</taxon>
        <taxon>Pentapetalae</taxon>
        <taxon>rosids</taxon>
        <taxon>fabids</taxon>
        <taxon>Fabales</taxon>
        <taxon>Fabaceae</taxon>
        <taxon>Papilionoideae</taxon>
        <taxon>50 kb inversion clade</taxon>
        <taxon>dalbergioids sensu lato</taxon>
        <taxon>Dalbergieae</taxon>
        <taxon>Pterocarpus clade</taxon>
        <taxon>Arachis</taxon>
    </lineage>
</organism>
<sequence>MTHLINITQSNISPIWHLLLVPVANKTLPNLRTRIGGGFESTTRLYDLYVSSEPGLRRSKLSWLSSAELATIVIDDASIGSPPKTQPKLVPQRRPLFRRARRGGWGRILAPNMENPNFPMWFRPIADMTLTMDECRLRTYIFAKNEEMRESENLFKHYELTLPQGKFLSLRPECMPHFDILFQTPMEHLIESYVKRWMPPTQELDHVFIPICEAPETWYMLLLDVKRTSVYALDVCTSMESVPRRDRNMHLIMAVLGNIFKLEPNLPNFKHVSPDPNTWGRIEYPMRIPSRIGADESGIWCI</sequence>
<proteinExistence type="predicted"/>
<reference evidence="1 2" key="1">
    <citation type="submission" date="2019-01" db="EMBL/GenBank/DDBJ databases">
        <title>Sequencing of cultivated peanut Arachis hypogaea provides insights into genome evolution and oil improvement.</title>
        <authorList>
            <person name="Chen X."/>
        </authorList>
    </citation>
    <scope>NUCLEOTIDE SEQUENCE [LARGE SCALE GENOMIC DNA]</scope>
    <source>
        <strain evidence="2">cv. Fuhuasheng</strain>
        <tissue evidence="1">Leaves</tissue>
    </source>
</reference>
<evidence type="ECO:0000313" key="1">
    <source>
        <dbReference type="EMBL" id="RYR68758.1"/>
    </source>
</evidence>
<dbReference type="Proteomes" id="UP000289738">
    <property type="component" value="Chromosome A03"/>
</dbReference>
<comment type="caution">
    <text evidence="1">The sequence shown here is derived from an EMBL/GenBank/DDBJ whole genome shotgun (WGS) entry which is preliminary data.</text>
</comment>
<accession>A0A445DZW1</accession>